<keyword evidence="1" id="KW-0732">Signal</keyword>
<dbReference type="AlphaFoldDB" id="A0A9D9HFW5"/>
<evidence type="ECO:0008006" key="4">
    <source>
        <dbReference type="Google" id="ProtNLM"/>
    </source>
</evidence>
<name>A0A9D9HFW5_9BACT</name>
<dbReference type="Proteomes" id="UP000810252">
    <property type="component" value="Unassembled WGS sequence"/>
</dbReference>
<dbReference type="SUPFAM" id="SSF89392">
    <property type="entry name" value="Prokaryotic lipoproteins and lipoprotein localization factors"/>
    <property type="match status" value="1"/>
</dbReference>
<evidence type="ECO:0000313" key="3">
    <source>
        <dbReference type="Proteomes" id="UP000810252"/>
    </source>
</evidence>
<gene>
    <name evidence="2" type="ORF">IAC29_05440</name>
</gene>
<reference evidence="2" key="1">
    <citation type="submission" date="2020-10" db="EMBL/GenBank/DDBJ databases">
        <authorList>
            <person name="Gilroy R."/>
        </authorList>
    </citation>
    <scope>NUCLEOTIDE SEQUENCE</scope>
    <source>
        <strain evidence="2">20514</strain>
    </source>
</reference>
<organism evidence="2 3">
    <name type="scientific">Candidatus Cryptobacteroides merdigallinarum</name>
    <dbReference type="NCBI Taxonomy" id="2840770"/>
    <lineage>
        <taxon>Bacteria</taxon>
        <taxon>Pseudomonadati</taxon>
        <taxon>Bacteroidota</taxon>
        <taxon>Bacteroidia</taxon>
        <taxon>Bacteroidales</taxon>
        <taxon>Candidatus Cryptobacteroides</taxon>
    </lineage>
</organism>
<reference evidence="2" key="2">
    <citation type="journal article" date="2021" name="PeerJ">
        <title>Extensive microbial diversity within the chicken gut microbiome revealed by metagenomics and culture.</title>
        <authorList>
            <person name="Gilroy R."/>
            <person name="Ravi A."/>
            <person name="Getino M."/>
            <person name="Pursley I."/>
            <person name="Horton D.L."/>
            <person name="Alikhan N.F."/>
            <person name="Baker D."/>
            <person name="Gharbi K."/>
            <person name="Hall N."/>
            <person name="Watson M."/>
            <person name="Adriaenssens E.M."/>
            <person name="Foster-Nyarko E."/>
            <person name="Jarju S."/>
            <person name="Secka A."/>
            <person name="Antonio M."/>
            <person name="Oren A."/>
            <person name="Chaudhuri R.R."/>
            <person name="La Ragione R."/>
            <person name="Hildebrand F."/>
            <person name="Pallen M.J."/>
        </authorList>
    </citation>
    <scope>NUCLEOTIDE SEQUENCE</scope>
    <source>
        <strain evidence="2">20514</strain>
    </source>
</reference>
<proteinExistence type="predicted"/>
<dbReference type="Gene3D" id="2.50.20.10">
    <property type="entry name" value="Lipoprotein localisation LolA/LolB/LppX"/>
    <property type="match status" value="1"/>
</dbReference>
<evidence type="ECO:0000256" key="1">
    <source>
        <dbReference type="ARBA" id="ARBA00022729"/>
    </source>
</evidence>
<dbReference type="InterPro" id="IPR029046">
    <property type="entry name" value="LolA/LolB/LppX"/>
</dbReference>
<dbReference type="EMBL" id="JADIMQ010000078">
    <property type="protein sequence ID" value="MBO8448698.1"/>
    <property type="molecule type" value="Genomic_DNA"/>
</dbReference>
<comment type="caution">
    <text evidence="2">The sequence shown here is derived from an EMBL/GenBank/DDBJ whole genome shotgun (WGS) entry which is preliminary data.</text>
</comment>
<accession>A0A9D9HFW5</accession>
<sequence>MDRILICFAALICFSGRLQAESPDAVLERFVGAVASSAVDFGYSYLIDDGRARVKGEGTVAMQGESYLISGDGLEVYCDGKTRWTVDRAAMEVVVETCDPENPDYTVNPAVLLKDFDKAFSVESSGVSSDGSLHYSLSPVSAPGMSSLEIVLSGDGKKLLSAVMHTEDGAAASFSISSFVFSTPSDPSRFAFDISSLADGYIVTDLTVS</sequence>
<evidence type="ECO:0000313" key="2">
    <source>
        <dbReference type="EMBL" id="MBO8448698.1"/>
    </source>
</evidence>
<protein>
    <recommendedName>
        <fullName evidence="4">Outer membrane lipoprotein carrier protein LolA</fullName>
    </recommendedName>
</protein>